<dbReference type="EMBL" id="DWWA01000023">
    <property type="protein sequence ID" value="HJC72081.1"/>
    <property type="molecule type" value="Genomic_DNA"/>
</dbReference>
<proteinExistence type="predicted"/>
<gene>
    <name evidence="7" type="ORF">H9698_04715</name>
</gene>
<protein>
    <recommendedName>
        <fullName evidence="5">Copper-sensing transcriptional repressor CsoR</fullName>
    </recommendedName>
    <alternativeName>
        <fullName evidence="6">Copper-sensitive operon repressor</fullName>
    </alternativeName>
</protein>
<dbReference type="Gene3D" id="1.20.58.1000">
    <property type="entry name" value="Metal-sensitive repressor, helix protomer"/>
    <property type="match status" value="1"/>
</dbReference>
<dbReference type="GO" id="GO:0003677">
    <property type="term" value="F:DNA binding"/>
    <property type="evidence" value="ECO:0007669"/>
    <property type="project" value="InterPro"/>
</dbReference>
<evidence type="ECO:0000256" key="2">
    <source>
        <dbReference type="ARBA" id="ARBA00011738"/>
    </source>
</evidence>
<organism evidence="7 8">
    <name type="scientific">Candidatus Ruthenibacterium merdavium</name>
    <dbReference type="NCBI Taxonomy" id="2838752"/>
    <lineage>
        <taxon>Bacteria</taxon>
        <taxon>Bacillati</taxon>
        <taxon>Bacillota</taxon>
        <taxon>Clostridia</taxon>
        <taxon>Eubacteriales</taxon>
        <taxon>Oscillospiraceae</taxon>
        <taxon>Ruthenibacterium</taxon>
    </lineage>
</organism>
<evidence type="ECO:0000256" key="5">
    <source>
        <dbReference type="ARBA" id="ARBA00039938"/>
    </source>
</evidence>
<accession>A0A9D2Q5X4</accession>
<dbReference type="PANTHER" id="PTHR33677">
    <property type="entry name" value="TRANSCRIPTIONAL REPRESSOR FRMR-RELATED"/>
    <property type="match status" value="1"/>
</dbReference>
<evidence type="ECO:0000256" key="1">
    <source>
        <dbReference type="ARBA" id="ARBA00004496"/>
    </source>
</evidence>
<evidence type="ECO:0000313" key="8">
    <source>
        <dbReference type="Proteomes" id="UP000823918"/>
    </source>
</evidence>
<dbReference type="GO" id="GO:0046872">
    <property type="term" value="F:metal ion binding"/>
    <property type="evidence" value="ECO:0007669"/>
    <property type="project" value="UniProtKB-KW"/>
</dbReference>
<dbReference type="Pfam" id="PF02583">
    <property type="entry name" value="Trns_repr_metal"/>
    <property type="match status" value="1"/>
</dbReference>
<dbReference type="GO" id="GO:0045892">
    <property type="term" value="P:negative regulation of DNA-templated transcription"/>
    <property type="evidence" value="ECO:0007669"/>
    <property type="project" value="UniProtKB-ARBA"/>
</dbReference>
<dbReference type="InterPro" id="IPR003735">
    <property type="entry name" value="Metal_Tscrpt_repr"/>
</dbReference>
<comment type="subunit">
    <text evidence="2">Homodimer.</text>
</comment>
<comment type="subcellular location">
    <subcellularLocation>
        <location evidence="1">Cytoplasm</location>
    </subcellularLocation>
</comment>
<dbReference type="AlphaFoldDB" id="A0A9D2Q5X4"/>
<evidence type="ECO:0000313" key="7">
    <source>
        <dbReference type="EMBL" id="HJC72081.1"/>
    </source>
</evidence>
<evidence type="ECO:0000256" key="6">
    <source>
        <dbReference type="ARBA" id="ARBA00041544"/>
    </source>
</evidence>
<name>A0A9D2Q5X4_9FIRM</name>
<dbReference type="Proteomes" id="UP000823918">
    <property type="component" value="Unassembled WGS sequence"/>
</dbReference>
<sequence length="87" mass="9744">MKADKKAVGRLLKTARGQIDGILEMIENDRYCVDISNQLLATRSILTKANQMVLKAHLQGCVQDAFENGDAEAKIDEVIQLLEKMNR</sequence>
<dbReference type="PANTHER" id="PTHR33677:SF4">
    <property type="entry name" value="COPPER-SENSING TRANSCRIPTIONAL REPRESSOR CSOR"/>
    <property type="match status" value="1"/>
</dbReference>
<reference evidence="7" key="1">
    <citation type="journal article" date="2021" name="PeerJ">
        <title>Extensive microbial diversity within the chicken gut microbiome revealed by metagenomics and culture.</title>
        <authorList>
            <person name="Gilroy R."/>
            <person name="Ravi A."/>
            <person name="Getino M."/>
            <person name="Pursley I."/>
            <person name="Horton D.L."/>
            <person name="Alikhan N.F."/>
            <person name="Baker D."/>
            <person name="Gharbi K."/>
            <person name="Hall N."/>
            <person name="Watson M."/>
            <person name="Adriaenssens E.M."/>
            <person name="Foster-Nyarko E."/>
            <person name="Jarju S."/>
            <person name="Secka A."/>
            <person name="Antonio M."/>
            <person name="Oren A."/>
            <person name="Chaudhuri R.R."/>
            <person name="La Ragione R."/>
            <person name="Hildebrand F."/>
            <person name="Pallen M.J."/>
        </authorList>
    </citation>
    <scope>NUCLEOTIDE SEQUENCE</scope>
    <source>
        <strain evidence="7">5933</strain>
    </source>
</reference>
<reference evidence="7" key="2">
    <citation type="submission" date="2021-04" db="EMBL/GenBank/DDBJ databases">
        <authorList>
            <person name="Gilroy R."/>
        </authorList>
    </citation>
    <scope>NUCLEOTIDE SEQUENCE</scope>
    <source>
        <strain evidence="7">5933</strain>
    </source>
</reference>
<evidence type="ECO:0000256" key="4">
    <source>
        <dbReference type="ARBA" id="ARBA00022723"/>
    </source>
</evidence>
<comment type="caution">
    <text evidence="7">The sequence shown here is derived from an EMBL/GenBank/DDBJ whole genome shotgun (WGS) entry which is preliminary data.</text>
</comment>
<keyword evidence="3" id="KW-0963">Cytoplasm</keyword>
<dbReference type="CDD" id="cd10159">
    <property type="entry name" value="CsoR-like_DUF156_2"/>
    <property type="match status" value="1"/>
</dbReference>
<evidence type="ECO:0000256" key="3">
    <source>
        <dbReference type="ARBA" id="ARBA00022490"/>
    </source>
</evidence>
<keyword evidence="4" id="KW-0479">Metal-binding</keyword>
<dbReference type="GO" id="GO:0005737">
    <property type="term" value="C:cytoplasm"/>
    <property type="evidence" value="ECO:0007669"/>
    <property type="project" value="UniProtKB-SubCell"/>
</dbReference>
<dbReference type="InterPro" id="IPR038390">
    <property type="entry name" value="Metal_Tscrpt_repr_sf"/>
</dbReference>